<name>A0A6B0V4M0_IXORI</name>
<evidence type="ECO:0000256" key="2">
    <source>
        <dbReference type="SAM" id="Phobius"/>
    </source>
</evidence>
<organism evidence="3">
    <name type="scientific">Ixodes ricinus</name>
    <name type="common">Common tick</name>
    <name type="synonym">Acarus ricinus</name>
    <dbReference type="NCBI Taxonomy" id="34613"/>
    <lineage>
        <taxon>Eukaryota</taxon>
        <taxon>Metazoa</taxon>
        <taxon>Ecdysozoa</taxon>
        <taxon>Arthropoda</taxon>
        <taxon>Chelicerata</taxon>
        <taxon>Arachnida</taxon>
        <taxon>Acari</taxon>
        <taxon>Parasitiformes</taxon>
        <taxon>Ixodida</taxon>
        <taxon>Ixodoidea</taxon>
        <taxon>Ixodidae</taxon>
        <taxon>Ixodinae</taxon>
        <taxon>Ixodes</taxon>
    </lineage>
</organism>
<feature type="compositionally biased region" description="Low complexity" evidence="1">
    <location>
        <begin position="225"/>
        <end position="238"/>
    </location>
</feature>
<feature type="region of interest" description="Disordered" evidence="1">
    <location>
        <begin position="219"/>
        <end position="238"/>
    </location>
</feature>
<evidence type="ECO:0000256" key="1">
    <source>
        <dbReference type="SAM" id="MobiDB-lite"/>
    </source>
</evidence>
<feature type="transmembrane region" description="Helical" evidence="2">
    <location>
        <begin position="48"/>
        <end position="70"/>
    </location>
</feature>
<dbReference type="AlphaFoldDB" id="A0A6B0V4M0"/>
<keyword evidence="2" id="KW-0472">Membrane</keyword>
<protein>
    <submittedName>
        <fullName evidence="3">Uncharacterized protein</fullName>
    </submittedName>
</protein>
<sequence length="238" mass="23686">MAATFFCTHPVVAADFSSAAAFFSCSATVGTMATGFGSRTVAALKVPLASAVAGFAGTSAATLSGVLAGVTVGLIDAIALLALFAGPLAGFASAAASFKSWATTSAAGSLAPGFFSFLGLPYISSLSLFLVLLLSSLKAASFLKNFGTPCFTCFIGETSGTRSVPLCIPLLVEVFLCSLRDASPNGGTDAVVDSFGISCESSSPLAVAAEAGTISVPASARQVPSSERPSFSTSSSRN</sequence>
<evidence type="ECO:0000313" key="3">
    <source>
        <dbReference type="EMBL" id="MXU96979.1"/>
    </source>
</evidence>
<proteinExistence type="predicted"/>
<keyword evidence="2" id="KW-1133">Transmembrane helix</keyword>
<accession>A0A6B0V4M0</accession>
<feature type="transmembrane region" description="Helical" evidence="2">
    <location>
        <begin position="77"/>
        <end position="98"/>
    </location>
</feature>
<feature type="transmembrane region" description="Helical" evidence="2">
    <location>
        <begin position="110"/>
        <end position="134"/>
    </location>
</feature>
<keyword evidence="2" id="KW-0812">Transmembrane</keyword>
<dbReference type="EMBL" id="GIFC01014896">
    <property type="protein sequence ID" value="MXU96979.1"/>
    <property type="molecule type" value="Transcribed_RNA"/>
</dbReference>
<reference evidence="3" key="1">
    <citation type="submission" date="2019-12" db="EMBL/GenBank/DDBJ databases">
        <title>An insight into the sialome of adult female Ixodes ricinus ticks feeding for 6 days.</title>
        <authorList>
            <person name="Perner J."/>
            <person name="Ribeiro J.M.C."/>
        </authorList>
    </citation>
    <scope>NUCLEOTIDE SEQUENCE</scope>
    <source>
        <strain evidence="3">Semi-engorged</strain>
        <tissue evidence="3">Salivary glands</tissue>
    </source>
</reference>